<reference evidence="2" key="3">
    <citation type="submission" date="2015-03" db="EMBL/GenBank/DDBJ databases">
        <authorList>
            <consortium name="Pathogen Informatics"/>
            <person name="Murphy D."/>
        </authorList>
    </citation>
    <scope>NUCLEOTIDE SEQUENCE</scope>
    <source>
        <strain evidence="2">N09902308</strain>
    </source>
</reference>
<protein>
    <submittedName>
        <fullName evidence="1">Uncharacterized protein</fullName>
    </submittedName>
</protein>
<dbReference type="Proteomes" id="UP000038802">
    <property type="component" value="Unassembled WGS sequence"/>
</dbReference>
<evidence type="ECO:0000313" key="1">
    <source>
        <dbReference type="EMBL" id="COV16433.1"/>
    </source>
</evidence>
<evidence type="ECO:0000313" key="3">
    <source>
        <dbReference type="Proteomes" id="UP000038802"/>
    </source>
</evidence>
<proteinExistence type="predicted"/>
<dbReference type="EMBL" id="CSBK01001264">
    <property type="protein sequence ID" value="COY48710.1"/>
    <property type="molecule type" value="Genomic_DNA"/>
</dbReference>
<organism evidence="1 3">
    <name type="scientific">Mycobacterium tuberculosis</name>
    <dbReference type="NCBI Taxonomy" id="1773"/>
    <lineage>
        <taxon>Bacteria</taxon>
        <taxon>Bacillati</taxon>
        <taxon>Actinomycetota</taxon>
        <taxon>Actinomycetes</taxon>
        <taxon>Mycobacteriales</taxon>
        <taxon>Mycobacteriaceae</taxon>
        <taxon>Mycobacterium</taxon>
        <taxon>Mycobacterium tuberculosis complex</taxon>
    </lineage>
</organism>
<evidence type="ECO:0000313" key="2">
    <source>
        <dbReference type="EMBL" id="COY48710.1"/>
    </source>
</evidence>
<dbReference type="AlphaFoldDB" id="A0A0U0U769"/>
<accession>A0A0U0U769</accession>
<reference evidence="1" key="2">
    <citation type="submission" date="2015-03" db="EMBL/GenBank/DDBJ databases">
        <authorList>
            <person name="Murphy D."/>
        </authorList>
    </citation>
    <scope>NUCLEOTIDE SEQUENCE [LARGE SCALE GENOMIC DNA]</scope>
    <source>
        <strain evidence="1">K00500041</strain>
    </source>
</reference>
<dbReference type="Proteomes" id="UP000039021">
    <property type="component" value="Unassembled WGS sequence"/>
</dbReference>
<sequence length="49" mass="5255">MCPSPEAITCGRKALVPLTTPQKSTSMMRSMSLNSDLSTLPLYAMPALL</sequence>
<evidence type="ECO:0000313" key="4">
    <source>
        <dbReference type="Proteomes" id="UP000039021"/>
    </source>
</evidence>
<gene>
    <name evidence="1" type="ORF">ERS007703_00698</name>
    <name evidence="2" type="ORF">ERS007739_02685</name>
</gene>
<reference evidence="3 4" key="1">
    <citation type="submission" date="2015-03" db="EMBL/GenBank/DDBJ databases">
        <authorList>
            <consortium name="Pathogen Informatics"/>
        </authorList>
    </citation>
    <scope>NUCLEOTIDE SEQUENCE [LARGE SCALE GENOMIC DNA]</scope>
    <source>
        <strain evidence="3">K00500041</strain>
        <strain evidence="4">N09902308</strain>
    </source>
</reference>
<dbReference type="EMBL" id="CSAE01000045">
    <property type="protein sequence ID" value="COV16433.1"/>
    <property type="molecule type" value="Genomic_DNA"/>
</dbReference>
<name>A0A0U0U769_MYCTX</name>